<dbReference type="RefSeq" id="WP_011850587.1">
    <property type="nucleotide sequence ID" value="NC_009073.1"/>
</dbReference>
<evidence type="ECO:0000256" key="1">
    <source>
        <dbReference type="ARBA" id="ARBA00022714"/>
    </source>
</evidence>
<dbReference type="PROSITE" id="PS51296">
    <property type="entry name" value="RIESKE"/>
    <property type="match status" value="1"/>
</dbReference>
<dbReference type="GO" id="GO:0046872">
    <property type="term" value="F:metal ion binding"/>
    <property type="evidence" value="ECO:0007669"/>
    <property type="project" value="UniProtKB-KW"/>
</dbReference>
<keyword evidence="6" id="KW-0472">Membrane</keyword>
<organism evidence="8 9">
    <name type="scientific">Pyrobaculum calidifontis (strain DSM 21063 / JCM 11548 / VA1)</name>
    <dbReference type="NCBI Taxonomy" id="410359"/>
    <lineage>
        <taxon>Archaea</taxon>
        <taxon>Thermoproteota</taxon>
        <taxon>Thermoprotei</taxon>
        <taxon>Thermoproteales</taxon>
        <taxon>Thermoproteaceae</taxon>
        <taxon>Pyrobaculum</taxon>
    </lineage>
</organism>
<dbReference type="EMBL" id="CP000561">
    <property type="protein sequence ID" value="ABO09329.1"/>
    <property type="molecule type" value="Genomic_DNA"/>
</dbReference>
<keyword evidence="5" id="KW-1015">Disulfide bond</keyword>
<dbReference type="OrthoDB" id="5623at2157"/>
<evidence type="ECO:0000259" key="7">
    <source>
        <dbReference type="PROSITE" id="PS51296"/>
    </source>
</evidence>
<dbReference type="GO" id="GO:0051537">
    <property type="term" value="F:2 iron, 2 sulfur cluster binding"/>
    <property type="evidence" value="ECO:0007669"/>
    <property type="project" value="UniProtKB-KW"/>
</dbReference>
<evidence type="ECO:0000313" key="8">
    <source>
        <dbReference type="EMBL" id="ABO09329.1"/>
    </source>
</evidence>
<keyword evidence="6" id="KW-1133">Transmembrane helix</keyword>
<feature type="transmembrane region" description="Helical" evidence="6">
    <location>
        <begin position="12"/>
        <end position="34"/>
    </location>
</feature>
<gene>
    <name evidence="8" type="ordered locus">Pcal_1913</name>
</gene>
<dbReference type="Pfam" id="PF00355">
    <property type="entry name" value="Rieske"/>
    <property type="match status" value="1"/>
</dbReference>
<keyword evidence="9" id="KW-1185">Reference proteome</keyword>
<dbReference type="SUPFAM" id="SSF50022">
    <property type="entry name" value="ISP domain"/>
    <property type="match status" value="1"/>
</dbReference>
<proteinExistence type="predicted"/>
<name>A3MXG2_PYRCJ</name>
<evidence type="ECO:0000313" key="9">
    <source>
        <dbReference type="Proteomes" id="UP000001431"/>
    </source>
</evidence>
<accession>A3MXG2</accession>
<feature type="domain" description="Rieske" evidence="7">
    <location>
        <begin position="63"/>
        <end position="179"/>
    </location>
</feature>
<dbReference type="eggNOG" id="arCOG07022">
    <property type="taxonomic scope" value="Archaea"/>
</dbReference>
<dbReference type="Gene3D" id="2.102.10.10">
    <property type="entry name" value="Rieske [2Fe-2S] iron-sulphur domain"/>
    <property type="match status" value="1"/>
</dbReference>
<keyword evidence="6" id="KW-0812">Transmembrane</keyword>
<keyword evidence="3" id="KW-0408">Iron</keyword>
<dbReference type="KEGG" id="pcl:Pcal_1913"/>
<dbReference type="PANTHER" id="PTHR10134">
    <property type="entry name" value="CYTOCHROME B-C1 COMPLEX SUBUNIT RIESKE, MITOCHONDRIAL"/>
    <property type="match status" value="1"/>
</dbReference>
<evidence type="ECO:0000256" key="5">
    <source>
        <dbReference type="ARBA" id="ARBA00023157"/>
    </source>
</evidence>
<evidence type="ECO:0000256" key="6">
    <source>
        <dbReference type="SAM" id="Phobius"/>
    </source>
</evidence>
<dbReference type="HOGENOM" id="CLU_1478973_0_0_2"/>
<dbReference type="InterPro" id="IPR014349">
    <property type="entry name" value="Rieske_Fe-S_prot"/>
</dbReference>
<dbReference type="InterPro" id="IPR017941">
    <property type="entry name" value="Rieske_2Fe-2S"/>
</dbReference>
<dbReference type="STRING" id="410359.Pcal_1913"/>
<reference evidence="8" key="1">
    <citation type="submission" date="2007-02" db="EMBL/GenBank/DDBJ databases">
        <title>Complete sequence of Pyrobaculum calidifontis JCM 11548.</title>
        <authorList>
            <consortium name="US DOE Joint Genome Institute"/>
            <person name="Copeland A."/>
            <person name="Lucas S."/>
            <person name="Lapidus A."/>
            <person name="Barry K."/>
            <person name="Glavina del Rio T."/>
            <person name="Dalin E."/>
            <person name="Tice H."/>
            <person name="Pitluck S."/>
            <person name="Chain P."/>
            <person name="Malfatti S."/>
            <person name="Shin M."/>
            <person name="Vergez L."/>
            <person name="Schmutz J."/>
            <person name="Larimer F."/>
            <person name="Land M."/>
            <person name="Hauser L."/>
            <person name="Kyrpides N."/>
            <person name="Mikhailova N."/>
            <person name="Cozen A.E."/>
            <person name="Fitz-Gibbon S.T."/>
            <person name="House C.H."/>
            <person name="Saltikov C."/>
            <person name="Lowe T.M."/>
            <person name="Richardson P."/>
        </authorList>
    </citation>
    <scope>NUCLEOTIDE SEQUENCE [LARGE SCALE GENOMIC DNA]</scope>
    <source>
        <strain evidence="8">JCM 11548</strain>
    </source>
</reference>
<protein>
    <submittedName>
        <fullName evidence="8">Rieske (2Fe-2S) domain protein</fullName>
    </submittedName>
</protein>
<dbReference type="InterPro" id="IPR036922">
    <property type="entry name" value="Rieske_2Fe-2S_sf"/>
</dbReference>
<keyword evidence="4" id="KW-0411">Iron-sulfur</keyword>
<dbReference type="Proteomes" id="UP000001431">
    <property type="component" value="Chromosome"/>
</dbReference>
<dbReference type="GeneID" id="4908501"/>
<evidence type="ECO:0000256" key="3">
    <source>
        <dbReference type="ARBA" id="ARBA00023004"/>
    </source>
</evidence>
<evidence type="ECO:0000256" key="2">
    <source>
        <dbReference type="ARBA" id="ARBA00022723"/>
    </source>
</evidence>
<sequence length="184" mass="19455">MVDENRRNTIKILIGTTAAVGAGMLATPLVASIIDGRAGYVKPETTGAVKVEICKDVNSCPKELGVPLDELRNGPVFKLIRVNSMAIPAVFGLIRATDGKEYPAAYVAICTHFGCPLNVMGGKYLTGFNCPCHGSVFTVCNKPEGCGNARFLEMYVSGGPAVRSLRSIVVAVKDGVVYPLVAHI</sequence>
<dbReference type="CDD" id="cd03467">
    <property type="entry name" value="Rieske"/>
    <property type="match status" value="1"/>
</dbReference>
<dbReference type="AlphaFoldDB" id="A3MXG2"/>
<evidence type="ECO:0000256" key="4">
    <source>
        <dbReference type="ARBA" id="ARBA00023014"/>
    </source>
</evidence>
<keyword evidence="2" id="KW-0479">Metal-binding</keyword>
<keyword evidence="1" id="KW-0001">2Fe-2S</keyword>